<reference evidence="8" key="1">
    <citation type="journal article" date="2021" name="PeerJ">
        <title>Extensive microbial diversity within the chicken gut microbiome revealed by metagenomics and culture.</title>
        <authorList>
            <person name="Gilroy R."/>
            <person name="Ravi A."/>
            <person name="Getino M."/>
            <person name="Pursley I."/>
            <person name="Horton D.L."/>
            <person name="Alikhan N.F."/>
            <person name="Baker D."/>
            <person name="Gharbi K."/>
            <person name="Hall N."/>
            <person name="Watson M."/>
            <person name="Adriaenssens E.M."/>
            <person name="Foster-Nyarko E."/>
            <person name="Jarju S."/>
            <person name="Secka A."/>
            <person name="Antonio M."/>
            <person name="Oren A."/>
            <person name="Chaudhuri R.R."/>
            <person name="La Ragione R."/>
            <person name="Hildebrand F."/>
            <person name="Pallen M.J."/>
        </authorList>
    </citation>
    <scope>NUCLEOTIDE SEQUENCE</scope>
    <source>
        <strain evidence="8">CHK179-28034</strain>
    </source>
</reference>
<dbReference type="PANTHER" id="PTHR30461">
    <property type="entry name" value="DNA-INVERTASE FROM LAMBDOID PROPHAGE"/>
    <property type="match status" value="1"/>
</dbReference>
<keyword evidence="3" id="KW-0233">DNA recombination</keyword>
<dbReference type="InterPro" id="IPR038109">
    <property type="entry name" value="DNA_bind_recomb_sf"/>
</dbReference>
<comment type="caution">
    <text evidence="8">The sequence shown here is derived from an EMBL/GenBank/DDBJ whole genome shotgun (WGS) entry which is preliminary data.</text>
</comment>
<dbReference type="SMART" id="SM00857">
    <property type="entry name" value="Resolvase"/>
    <property type="match status" value="1"/>
</dbReference>
<reference evidence="8" key="2">
    <citation type="submission" date="2021-04" db="EMBL/GenBank/DDBJ databases">
        <authorList>
            <person name="Gilroy R."/>
        </authorList>
    </citation>
    <scope>NUCLEOTIDE SEQUENCE</scope>
    <source>
        <strain evidence="8">CHK179-28034</strain>
    </source>
</reference>
<dbReference type="PROSITE" id="PS51737">
    <property type="entry name" value="RECOMBINASE_DNA_BIND"/>
    <property type="match status" value="1"/>
</dbReference>
<dbReference type="PROSITE" id="PS51736">
    <property type="entry name" value="RECOMBINASES_3"/>
    <property type="match status" value="1"/>
</dbReference>
<feature type="active site" description="O-(5'-phospho-DNA)-serine intermediate" evidence="4 5">
    <location>
        <position position="11"/>
    </location>
</feature>
<organism evidence="8 9">
    <name type="scientific">Candidatus Anaerobutyricum stercoris</name>
    <dbReference type="NCBI Taxonomy" id="2838457"/>
    <lineage>
        <taxon>Bacteria</taxon>
        <taxon>Bacillati</taxon>
        <taxon>Bacillota</taxon>
        <taxon>Clostridia</taxon>
        <taxon>Lachnospirales</taxon>
        <taxon>Lachnospiraceae</taxon>
        <taxon>Anaerobutyricum</taxon>
    </lineage>
</organism>
<feature type="domain" description="Resolvase/invertase-type recombinase catalytic" evidence="6">
    <location>
        <begin position="3"/>
        <end position="148"/>
    </location>
</feature>
<evidence type="ECO:0000256" key="5">
    <source>
        <dbReference type="PROSITE-ProRule" id="PRU10137"/>
    </source>
</evidence>
<dbReference type="CDD" id="cd03768">
    <property type="entry name" value="SR_ResInv"/>
    <property type="match status" value="1"/>
</dbReference>
<evidence type="ECO:0000256" key="1">
    <source>
        <dbReference type="ARBA" id="ARBA00022908"/>
    </source>
</evidence>
<dbReference type="PANTHER" id="PTHR30461:SF23">
    <property type="entry name" value="DNA RECOMBINASE-RELATED"/>
    <property type="match status" value="1"/>
</dbReference>
<evidence type="ECO:0000259" key="6">
    <source>
        <dbReference type="PROSITE" id="PS51736"/>
    </source>
</evidence>
<dbReference type="InterPro" id="IPR050639">
    <property type="entry name" value="SSR_resolvase"/>
</dbReference>
<dbReference type="GO" id="GO:0003677">
    <property type="term" value="F:DNA binding"/>
    <property type="evidence" value="ECO:0007669"/>
    <property type="project" value="UniProtKB-KW"/>
</dbReference>
<evidence type="ECO:0000313" key="8">
    <source>
        <dbReference type="EMBL" id="HIZ39882.1"/>
    </source>
</evidence>
<name>A0A9D2ELT0_9FIRM</name>
<evidence type="ECO:0000313" key="9">
    <source>
        <dbReference type="Proteomes" id="UP000824049"/>
    </source>
</evidence>
<proteinExistence type="predicted"/>
<keyword evidence="1" id="KW-0229">DNA integration</keyword>
<dbReference type="Pfam" id="PF00239">
    <property type="entry name" value="Resolvase"/>
    <property type="match status" value="1"/>
</dbReference>
<dbReference type="InterPro" id="IPR011109">
    <property type="entry name" value="DNA_bind_recombinase_dom"/>
</dbReference>
<sequence length="389" mass="44492">MPTAACYVRVSTEHQRENYSIQEQISRLRAFCEAKDITIGKFYTDGGYSGGNLNRPALQEMLAHLTEYDVVIVYKLDRLSRSQKDTLLLIEDYFLAKKVDFISVCENFDTSTPLGRAMIGMLSVFAQLEKDQITERFTMGRIARAKNGYYHGGSTAPTGYDYINGQLIVNKDAAMQVRELFKRFRQGHSIHDCWLYMQSRYGAGPSGWSSETLVRNVLRNEVYIGKVKFQQQSYPGRHTPLIDESLFYEVQEMLRRGSRNNSTSGSHSSGRPFAPRTLLSGLLWCGRCGARFHGEHGSYSCYSRSKGSKKYIRDPHCQNRKWKISELDSLIIHTVCHMHFEKDDTAVLSPGDALERLLTEGPLIRKRACLSLLIEKIYLDDDEITIFLR</sequence>
<dbReference type="Proteomes" id="UP000824049">
    <property type="component" value="Unassembled WGS sequence"/>
</dbReference>
<gene>
    <name evidence="8" type="ORF">H9968_08160</name>
</gene>
<dbReference type="GO" id="GO:0015074">
    <property type="term" value="P:DNA integration"/>
    <property type="evidence" value="ECO:0007669"/>
    <property type="project" value="UniProtKB-KW"/>
</dbReference>
<keyword evidence="2" id="KW-0238">DNA-binding</keyword>
<dbReference type="InterPro" id="IPR025827">
    <property type="entry name" value="Zn_ribbon_recom_dom"/>
</dbReference>
<feature type="domain" description="Recombinase" evidence="7">
    <location>
        <begin position="157"/>
        <end position="260"/>
    </location>
</feature>
<evidence type="ECO:0000256" key="2">
    <source>
        <dbReference type="ARBA" id="ARBA00023125"/>
    </source>
</evidence>
<dbReference type="PROSITE" id="PS00397">
    <property type="entry name" value="RECOMBINASES_1"/>
    <property type="match status" value="1"/>
</dbReference>
<dbReference type="InterPro" id="IPR036162">
    <property type="entry name" value="Resolvase-like_N_sf"/>
</dbReference>
<evidence type="ECO:0000256" key="3">
    <source>
        <dbReference type="ARBA" id="ARBA00023172"/>
    </source>
</evidence>
<dbReference type="EMBL" id="DXBR01000072">
    <property type="protein sequence ID" value="HIZ39882.1"/>
    <property type="molecule type" value="Genomic_DNA"/>
</dbReference>
<dbReference type="Pfam" id="PF13408">
    <property type="entry name" value="Zn_ribbon_recom"/>
    <property type="match status" value="1"/>
</dbReference>
<dbReference type="InterPro" id="IPR006118">
    <property type="entry name" value="Recombinase_CS"/>
</dbReference>
<dbReference type="GO" id="GO:0000150">
    <property type="term" value="F:DNA strand exchange activity"/>
    <property type="evidence" value="ECO:0007669"/>
    <property type="project" value="InterPro"/>
</dbReference>
<dbReference type="InterPro" id="IPR006119">
    <property type="entry name" value="Resolv_N"/>
</dbReference>
<dbReference type="AlphaFoldDB" id="A0A9D2ELT0"/>
<dbReference type="Gene3D" id="3.90.1750.20">
    <property type="entry name" value="Putative Large Serine Recombinase, Chain B, Domain 2"/>
    <property type="match status" value="1"/>
</dbReference>
<evidence type="ECO:0000259" key="7">
    <source>
        <dbReference type="PROSITE" id="PS51737"/>
    </source>
</evidence>
<protein>
    <submittedName>
        <fullName evidence="8">Recombinase family protein</fullName>
    </submittedName>
</protein>
<accession>A0A9D2ELT0</accession>
<evidence type="ECO:0000256" key="4">
    <source>
        <dbReference type="PIRSR" id="PIRSR606118-50"/>
    </source>
</evidence>
<dbReference type="Pfam" id="PF07508">
    <property type="entry name" value="Recombinase"/>
    <property type="match status" value="1"/>
</dbReference>
<dbReference type="Gene3D" id="3.40.50.1390">
    <property type="entry name" value="Resolvase, N-terminal catalytic domain"/>
    <property type="match status" value="1"/>
</dbReference>
<dbReference type="SUPFAM" id="SSF53041">
    <property type="entry name" value="Resolvase-like"/>
    <property type="match status" value="1"/>
</dbReference>